<gene>
    <name evidence="1" type="ORF">ElyMa_004508400</name>
</gene>
<dbReference type="EMBL" id="BMAT01009103">
    <property type="protein sequence ID" value="GFR98674.1"/>
    <property type="molecule type" value="Genomic_DNA"/>
</dbReference>
<sequence>MAFNALPCYLDWNPDLHHHHCPANQNAVSAVKTVWKILLIDCQGRHSQGSNPDPLGQRANCLPLEQNFTAFLSEKACKRTRIKSMAYYSPGLLQQPEKYGPLLDWLLTGH</sequence>
<reference evidence="1 2" key="1">
    <citation type="journal article" date="2021" name="Elife">
        <title>Chloroplast acquisition without the gene transfer in kleptoplastic sea slugs, Plakobranchus ocellatus.</title>
        <authorList>
            <person name="Maeda T."/>
            <person name="Takahashi S."/>
            <person name="Yoshida T."/>
            <person name="Shimamura S."/>
            <person name="Takaki Y."/>
            <person name="Nagai Y."/>
            <person name="Toyoda A."/>
            <person name="Suzuki Y."/>
            <person name="Arimoto A."/>
            <person name="Ishii H."/>
            <person name="Satoh N."/>
            <person name="Nishiyama T."/>
            <person name="Hasebe M."/>
            <person name="Maruyama T."/>
            <person name="Minagawa J."/>
            <person name="Obokata J."/>
            <person name="Shigenobu S."/>
        </authorList>
    </citation>
    <scope>NUCLEOTIDE SEQUENCE [LARGE SCALE GENOMIC DNA]</scope>
</reference>
<evidence type="ECO:0000313" key="2">
    <source>
        <dbReference type="Proteomes" id="UP000762676"/>
    </source>
</evidence>
<dbReference type="Proteomes" id="UP000762676">
    <property type="component" value="Unassembled WGS sequence"/>
</dbReference>
<accession>A0AAV4HM54</accession>
<comment type="caution">
    <text evidence="1">The sequence shown here is derived from an EMBL/GenBank/DDBJ whole genome shotgun (WGS) entry which is preliminary data.</text>
</comment>
<name>A0AAV4HM54_9GAST</name>
<organism evidence="1 2">
    <name type="scientific">Elysia marginata</name>
    <dbReference type="NCBI Taxonomy" id="1093978"/>
    <lineage>
        <taxon>Eukaryota</taxon>
        <taxon>Metazoa</taxon>
        <taxon>Spiralia</taxon>
        <taxon>Lophotrochozoa</taxon>
        <taxon>Mollusca</taxon>
        <taxon>Gastropoda</taxon>
        <taxon>Heterobranchia</taxon>
        <taxon>Euthyneura</taxon>
        <taxon>Panpulmonata</taxon>
        <taxon>Sacoglossa</taxon>
        <taxon>Placobranchoidea</taxon>
        <taxon>Plakobranchidae</taxon>
        <taxon>Elysia</taxon>
    </lineage>
</organism>
<proteinExistence type="predicted"/>
<dbReference type="AlphaFoldDB" id="A0AAV4HM54"/>
<evidence type="ECO:0000313" key="1">
    <source>
        <dbReference type="EMBL" id="GFR98674.1"/>
    </source>
</evidence>
<keyword evidence="2" id="KW-1185">Reference proteome</keyword>
<protein>
    <submittedName>
        <fullName evidence="1">Uncharacterized protein</fullName>
    </submittedName>
</protein>